<dbReference type="Gene3D" id="3.30.1330.60">
    <property type="entry name" value="OmpA-like domain"/>
    <property type="match status" value="1"/>
</dbReference>
<dbReference type="PANTHER" id="PTHR30329:SF21">
    <property type="entry name" value="LIPOPROTEIN YIAD-RELATED"/>
    <property type="match status" value="1"/>
</dbReference>
<evidence type="ECO:0000313" key="8">
    <source>
        <dbReference type="Proteomes" id="UP000680714"/>
    </source>
</evidence>
<comment type="caution">
    <text evidence="7">The sequence shown here is derived from an EMBL/GenBank/DDBJ whole genome shotgun (WGS) entry which is preliminary data.</text>
</comment>
<comment type="subcellular location">
    <subcellularLocation>
        <location evidence="1">Cell outer membrane</location>
    </subcellularLocation>
</comment>
<accession>A0ABS5IBI9</accession>
<reference evidence="7 8" key="1">
    <citation type="submission" date="2021-04" db="EMBL/GenBank/DDBJ databases">
        <title>Magnetospirillum sulfuroxidans sp. nov., a facultative chemolithoautotrophic sulfur-oxidizing alphaproteobacterium isolated from freshwater sediment and proposals for Paramagetospirillum gen. nov., and Magnetospirillaceae fam. nov.</title>
        <authorList>
            <person name="Koziaeva V."/>
            <person name="Geelhoed J.S."/>
            <person name="Sorokin D.Y."/>
            <person name="Grouzdev D.S."/>
        </authorList>
    </citation>
    <scope>NUCLEOTIDE SEQUENCE [LARGE SCALE GENOMIC DNA]</scope>
    <source>
        <strain evidence="7 8">J10</strain>
    </source>
</reference>
<dbReference type="InterPro" id="IPR006664">
    <property type="entry name" value="OMP_bac"/>
</dbReference>
<gene>
    <name evidence="7" type="ORF">KEC16_07935</name>
</gene>
<dbReference type="PRINTS" id="PR01021">
    <property type="entry name" value="OMPADOMAIN"/>
</dbReference>
<keyword evidence="8" id="KW-1185">Reference proteome</keyword>
<dbReference type="InterPro" id="IPR050330">
    <property type="entry name" value="Bact_OuterMem_StrucFunc"/>
</dbReference>
<keyword evidence="2 4" id="KW-0472">Membrane</keyword>
<evidence type="ECO:0000256" key="1">
    <source>
        <dbReference type="ARBA" id="ARBA00004442"/>
    </source>
</evidence>
<evidence type="ECO:0000259" key="6">
    <source>
        <dbReference type="PROSITE" id="PS51123"/>
    </source>
</evidence>
<feature type="signal peptide" evidence="5">
    <location>
        <begin position="1"/>
        <end position="21"/>
    </location>
</feature>
<organism evidence="7 8">
    <name type="scientific">Magnetospirillum sulfuroxidans</name>
    <dbReference type="NCBI Taxonomy" id="611300"/>
    <lineage>
        <taxon>Bacteria</taxon>
        <taxon>Pseudomonadati</taxon>
        <taxon>Pseudomonadota</taxon>
        <taxon>Alphaproteobacteria</taxon>
        <taxon>Rhodospirillales</taxon>
        <taxon>Rhodospirillaceae</taxon>
        <taxon>Magnetospirillum</taxon>
    </lineage>
</organism>
<evidence type="ECO:0000313" key="7">
    <source>
        <dbReference type="EMBL" id="MBR9971641.1"/>
    </source>
</evidence>
<keyword evidence="3" id="KW-0998">Cell outer membrane</keyword>
<protein>
    <submittedName>
        <fullName evidence="7">OmpA family protein</fullName>
    </submittedName>
</protein>
<dbReference type="PANTHER" id="PTHR30329">
    <property type="entry name" value="STATOR ELEMENT OF FLAGELLAR MOTOR COMPLEX"/>
    <property type="match status" value="1"/>
</dbReference>
<feature type="chain" id="PRO_5046976656" evidence="5">
    <location>
        <begin position="22"/>
        <end position="281"/>
    </location>
</feature>
<evidence type="ECO:0000256" key="4">
    <source>
        <dbReference type="PROSITE-ProRule" id="PRU00473"/>
    </source>
</evidence>
<keyword evidence="5" id="KW-0732">Signal</keyword>
<dbReference type="Pfam" id="PF00691">
    <property type="entry name" value="OmpA"/>
    <property type="match status" value="1"/>
</dbReference>
<dbReference type="InterPro" id="IPR006665">
    <property type="entry name" value="OmpA-like"/>
</dbReference>
<dbReference type="PROSITE" id="PS51123">
    <property type="entry name" value="OMPA_2"/>
    <property type="match status" value="1"/>
</dbReference>
<name>A0ABS5IBI9_9PROT</name>
<feature type="domain" description="OmpA-like" evidence="6">
    <location>
        <begin position="167"/>
        <end position="281"/>
    </location>
</feature>
<dbReference type="RefSeq" id="WP_211547608.1">
    <property type="nucleotide sequence ID" value="NZ_JAGTUF010000005.1"/>
</dbReference>
<evidence type="ECO:0000256" key="3">
    <source>
        <dbReference type="ARBA" id="ARBA00023237"/>
    </source>
</evidence>
<evidence type="ECO:0000256" key="5">
    <source>
        <dbReference type="SAM" id="SignalP"/>
    </source>
</evidence>
<dbReference type="CDD" id="cd07185">
    <property type="entry name" value="OmpA_C-like"/>
    <property type="match status" value="1"/>
</dbReference>
<dbReference type="InterPro" id="IPR036737">
    <property type="entry name" value="OmpA-like_sf"/>
</dbReference>
<dbReference type="EMBL" id="JAGTUF010000005">
    <property type="protein sequence ID" value="MBR9971641.1"/>
    <property type="molecule type" value="Genomic_DNA"/>
</dbReference>
<dbReference type="PROSITE" id="PS51257">
    <property type="entry name" value="PROKAR_LIPOPROTEIN"/>
    <property type="match status" value="1"/>
</dbReference>
<evidence type="ECO:0000256" key="2">
    <source>
        <dbReference type="ARBA" id="ARBA00023136"/>
    </source>
</evidence>
<dbReference type="SUPFAM" id="SSF103088">
    <property type="entry name" value="OmpA-like"/>
    <property type="match status" value="1"/>
</dbReference>
<dbReference type="Proteomes" id="UP000680714">
    <property type="component" value="Unassembled WGS sequence"/>
</dbReference>
<proteinExistence type="predicted"/>
<sequence length="281" mass="30315">MNKFLTRAIAGAALLSLGACASHWDIDGVAATPNAGDAFTKALQTRYLERARFEKGESDWYDVDYFTKKARQASTGIAPAPQHPSERGLAGNAEVKASHEKLVAALAVPNATKDAPDACALAQTWHDHWLEQLEEGFQADHIAEAKDGYNKAIPLCVPKPVVVAAPPSPKVIKQYVVYFDLGKSVLTPTAKKTLVDVVKDESSMKPTSVYLAGHTDTSGSAKTNEALSIKRTETVAKELAKMGVPTKVLDLKSLGETKLAVPTKDGVVEAKNRRVEVYFEK</sequence>